<dbReference type="OrthoDB" id="6638239at2"/>
<evidence type="ECO:0000313" key="1">
    <source>
        <dbReference type="EMBL" id="SDH08408.1"/>
    </source>
</evidence>
<sequence length="93" mass="9537">MAYSTDNPPALIAQGIGGGGRLWFYKSTDAATAVRVSGYFTNGYDLGMRAGDLVIVVDTDAAPIAMQLMIVTSATSTAVDLSDGVAVTATDTD</sequence>
<dbReference type="RefSeq" id="WP_090598967.1">
    <property type="nucleotide sequence ID" value="NZ_FNCS01000020.1"/>
</dbReference>
<keyword evidence="2" id="KW-1185">Reference proteome</keyword>
<dbReference type="AlphaFoldDB" id="A0A1G7ZI76"/>
<dbReference type="Proteomes" id="UP000199495">
    <property type="component" value="Unassembled WGS sequence"/>
</dbReference>
<reference evidence="1 2" key="1">
    <citation type="submission" date="2016-10" db="EMBL/GenBank/DDBJ databases">
        <authorList>
            <person name="de Groot N.N."/>
        </authorList>
    </citation>
    <scope>NUCLEOTIDE SEQUENCE [LARGE SCALE GENOMIC DNA]</scope>
    <source>
        <strain evidence="1 2">CGMCC 1.10267</strain>
    </source>
</reference>
<gene>
    <name evidence="1" type="ORF">SAMN04487974_12034</name>
</gene>
<protein>
    <submittedName>
        <fullName evidence="1">Uncharacterized protein</fullName>
    </submittedName>
</protein>
<proteinExistence type="predicted"/>
<organism evidence="1 2">
    <name type="scientific">Pelagibacterium luteolum</name>
    <dbReference type="NCBI Taxonomy" id="440168"/>
    <lineage>
        <taxon>Bacteria</taxon>
        <taxon>Pseudomonadati</taxon>
        <taxon>Pseudomonadota</taxon>
        <taxon>Alphaproteobacteria</taxon>
        <taxon>Hyphomicrobiales</taxon>
        <taxon>Devosiaceae</taxon>
        <taxon>Pelagibacterium</taxon>
    </lineage>
</organism>
<name>A0A1G7ZI76_9HYPH</name>
<accession>A0A1G7ZI76</accession>
<dbReference type="STRING" id="440168.SAMN04487974_12034"/>
<dbReference type="EMBL" id="FNCS01000020">
    <property type="protein sequence ID" value="SDH08408.1"/>
    <property type="molecule type" value="Genomic_DNA"/>
</dbReference>
<evidence type="ECO:0000313" key="2">
    <source>
        <dbReference type="Proteomes" id="UP000199495"/>
    </source>
</evidence>